<evidence type="ECO:0000256" key="2">
    <source>
        <dbReference type="ARBA" id="ARBA00007526"/>
    </source>
</evidence>
<accession>A0A3N2Q5S8</accession>
<organism evidence="10 11">
    <name type="scientific">Sodiomyces alkalinus (strain CBS 110278 / VKM F-3762 / F11)</name>
    <name type="common">Alkaliphilic filamentous fungus</name>
    <dbReference type="NCBI Taxonomy" id="1314773"/>
    <lineage>
        <taxon>Eukaryota</taxon>
        <taxon>Fungi</taxon>
        <taxon>Dikarya</taxon>
        <taxon>Ascomycota</taxon>
        <taxon>Pezizomycotina</taxon>
        <taxon>Sordariomycetes</taxon>
        <taxon>Hypocreomycetidae</taxon>
        <taxon>Glomerellales</taxon>
        <taxon>Plectosphaerellaceae</taxon>
        <taxon>Sodiomyces</taxon>
    </lineage>
</organism>
<evidence type="ECO:0000256" key="7">
    <source>
        <dbReference type="ARBA" id="ARBA00031259"/>
    </source>
</evidence>
<evidence type="ECO:0000256" key="3">
    <source>
        <dbReference type="ARBA" id="ARBA00020634"/>
    </source>
</evidence>
<feature type="compositionally biased region" description="Polar residues" evidence="9">
    <location>
        <begin position="176"/>
        <end position="187"/>
    </location>
</feature>
<comment type="subcellular location">
    <subcellularLocation>
        <location evidence="1 8">Nucleus</location>
    </subcellularLocation>
</comment>
<dbReference type="PANTHER" id="PTHR13104">
    <property type="entry name" value="MED-6-RELATED"/>
    <property type="match status" value="1"/>
</dbReference>
<dbReference type="OrthoDB" id="344220at2759"/>
<feature type="compositionally biased region" description="Basic and acidic residues" evidence="9">
    <location>
        <begin position="284"/>
        <end position="298"/>
    </location>
</feature>
<proteinExistence type="inferred from homology"/>
<dbReference type="InterPro" id="IPR038566">
    <property type="entry name" value="Mediator_Med6_sf"/>
</dbReference>
<keyword evidence="6 8" id="KW-0539">Nucleus</keyword>
<feature type="region of interest" description="Disordered" evidence="9">
    <location>
        <begin position="160"/>
        <end position="216"/>
    </location>
</feature>
<gene>
    <name evidence="8" type="primary">MED6</name>
    <name evidence="10" type="ORF">SODALDRAFT_326293</name>
</gene>
<dbReference type="Proteomes" id="UP000272025">
    <property type="component" value="Unassembled WGS sequence"/>
</dbReference>
<evidence type="ECO:0000313" key="10">
    <source>
        <dbReference type="EMBL" id="ROT42131.1"/>
    </source>
</evidence>
<evidence type="ECO:0000256" key="8">
    <source>
        <dbReference type="RuleBase" id="RU364143"/>
    </source>
</evidence>
<feature type="region of interest" description="Disordered" evidence="9">
    <location>
        <begin position="234"/>
        <end position="344"/>
    </location>
</feature>
<comment type="subunit">
    <text evidence="8">Component of the Mediator complex.</text>
</comment>
<protein>
    <recommendedName>
        <fullName evidence="3 8">Mediator of RNA polymerase II transcription subunit 6</fullName>
    </recommendedName>
    <alternativeName>
        <fullName evidence="7 8">Mediator complex subunit 6</fullName>
    </alternativeName>
</protein>
<evidence type="ECO:0000256" key="1">
    <source>
        <dbReference type="ARBA" id="ARBA00004123"/>
    </source>
</evidence>
<dbReference type="GO" id="GO:0016592">
    <property type="term" value="C:mediator complex"/>
    <property type="evidence" value="ECO:0007669"/>
    <property type="project" value="InterPro"/>
</dbReference>
<evidence type="ECO:0000256" key="9">
    <source>
        <dbReference type="SAM" id="MobiDB-lite"/>
    </source>
</evidence>
<dbReference type="InterPro" id="IPR007018">
    <property type="entry name" value="Mediator_Med6"/>
</dbReference>
<dbReference type="AlphaFoldDB" id="A0A3N2Q5S8"/>
<feature type="compositionally biased region" description="Gly residues" evidence="9">
    <location>
        <begin position="317"/>
        <end position="326"/>
    </location>
</feature>
<dbReference type="EMBL" id="ML119051">
    <property type="protein sequence ID" value="ROT42131.1"/>
    <property type="molecule type" value="Genomic_DNA"/>
</dbReference>
<reference evidence="10 11" key="1">
    <citation type="journal article" date="2018" name="Mol. Ecol.">
        <title>The obligate alkalophilic soda-lake fungus Sodiomyces alkalinus has shifted to a protein diet.</title>
        <authorList>
            <person name="Grum-Grzhimaylo A.A."/>
            <person name="Falkoski D.L."/>
            <person name="van den Heuvel J."/>
            <person name="Valero-Jimenez C.A."/>
            <person name="Min B."/>
            <person name="Choi I.G."/>
            <person name="Lipzen A."/>
            <person name="Daum C.G."/>
            <person name="Aanen D.K."/>
            <person name="Tsang A."/>
            <person name="Henrissat B."/>
            <person name="Bilanenko E.N."/>
            <person name="de Vries R.P."/>
            <person name="van Kan J.A.L."/>
            <person name="Grigoriev I.V."/>
            <person name="Debets A.J.M."/>
        </authorList>
    </citation>
    <scope>NUCLEOTIDE SEQUENCE [LARGE SCALE GENOMIC DNA]</scope>
    <source>
        <strain evidence="10 11">F11</strain>
    </source>
</reference>
<keyword evidence="11" id="KW-1185">Reference proteome</keyword>
<evidence type="ECO:0000256" key="6">
    <source>
        <dbReference type="ARBA" id="ARBA00023242"/>
    </source>
</evidence>
<dbReference type="GO" id="GO:0003712">
    <property type="term" value="F:transcription coregulator activity"/>
    <property type="evidence" value="ECO:0007669"/>
    <property type="project" value="InterPro"/>
</dbReference>
<dbReference type="GO" id="GO:0006357">
    <property type="term" value="P:regulation of transcription by RNA polymerase II"/>
    <property type="evidence" value="ECO:0007669"/>
    <property type="project" value="InterPro"/>
</dbReference>
<keyword evidence="5 8" id="KW-0804">Transcription</keyword>
<name>A0A3N2Q5S8_SODAK</name>
<evidence type="ECO:0000256" key="4">
    <source>
        <dbReference type="ARBA" id="ARBA00023015"/>
    </source>
</evidence>
<feature type="compositionally biased region" description="Low complexity" evidence="9">
    <location>
        <begin position="188"/>
        <end position="199"/>
    </location>
</feature>
<dbReference type="STRING" id="1314773.A0A3N2Q5S8"/>
<feature type="compositionally biased region" description="Polar residues" evidence="9">
    <location>
        <begin position="200"/>
        <end position="209"/>
    </location>
</feature>
<feature type="compositionally biased region" description="Low complexity" evidence="9">
    <location>
        <begin position="270"/>
        <end position="283"/>
    </location>
</feature>
<comment type="function">
    <text evidence="8">Component of the Mediator complex, a coactivator involved in the regulated transcription of nearly all RNA polymerase II-dependent genes. Mediator functions as a bridge to convey information from gene-specific regulatory proteins to the basal RNA polymerase II transcription machinery. Mediator is recruited to promoters by direct interactions with regulatory proteins and serves as a scaffold for the assembly of a functional preinitiation complex with RNA polymerase II and the general transcription factors.</text>
</comment>
<sequence>MATKEPPLDEVQWRAPPIAHHFQGIHSNSVLFYFAESPFFDRQSNNGIYVHQAQFNPQMAEKMLTREQFEGVLSQIPNGVEFRVAQAPADMVNGTGVWVIVKQEKERGVGITPLAHYFVVGENVYQAPTFADIMSSRVESIAENMRKVLPAIDSVRRWSPSLGHSYEQPPAPASDMNRTGHGSTTKDNTTPAAGGANTTSSKPNGTSPFATKRDRTALDRLAEESFAIHMRHGGDYIDENPITGRPGEFHLSSTGRKDKTAAAAPPPPAATTQQPPKPTLLTKIAEETKKEAKQDKSPKTPGAPKPKRKKSKMSSAAGGGGGGGGVSAAATPLGGSAATTPAPS</sequence>
<dbReference type="Gene3D" id="3.10.450.580">
    <property type="entry name" value="Mediator complex, subunit Med6"/>
    <property type="match status" value="1"/>
</dbReference>
<comment type="similarity">
    <text evidence="2 8">Belongs to the Mediator complex subunit 6 family.</text>
</comment>
<evidence type="ECO:0000313" key="11">
    <source>
        <dbReference type="Proteomes" id="UP000272025"/>
    </source>
</evidence>
<keyword evidence="4 8" id="KW-0805">Transcription regulation</keyword>
<evidence type="ECO:0000256" key="5">
    <source>
        <dbReference type="ARBA" id="ARBA00023163"/>
    </source>
</evidence>
<keyword evidence="8" id="KW-0010">Activator</keyword>
<dbReference type="Pfam" id="PF04934">
    <property type="entry name" value="Med6"/>
    <property type="match status" value="1"/>
</dbReference>